<comment type="caution">
    <text evidence="2">The sequence shown here is derived from an EMBL/GenBank/DDBJ whole genome shotgun (WGS) entry which is preliminary data.</text>
</comment>
<name>A0ABQ5A9V5_9ASTR</name>
<organism evidence="2 3">
    <name type="scientific">Tanacetum coccineum</name>
    <dbReference type="NCBI Taxonomy" id="301880"/>
    <lineage>
        <taxon>Eukaryota</taxon>
        <taxon>Viridiplantae</taxon>
        <taxon>Streptophyta</taxon>
        <taxon>Embryophyta</taxon>
        <taxon>Tracheophyta</taxon>
        <taxon>Spermatophyta</taxon>
        <taxon>Magnoliopsida</taxon>
        <taxon>eudicotyledons</taxon>
        <taxon>Gunneridae</taxon>
        <taxon>Pentapetalae</taxon>
        <taxon>asterids</taxon>
        <taxon>campanulids</taxon>
        <taxon>Asterales</taxon>
        <taxon>Asteraceae</taxon>
        <taxon>Asteroideae</taxon>
        <taxon>Anthemideae</taxon>
        <taxon>Anthemidinae</taxon>
        <taxon>Tanacetum</taxon>
    </lineage>
</organism>
<protein>
    <submittedName>
        <fullName evidence="2">Uncharacterized protein</fullName>
    </submittedName>
</protein>
<evidence type="ECO:0000313" key="3">
    <source>
        <dbReference type="Proteomes" id="UP001151760"/>
    </source>
</evidence>
<gene>
    <name evidence="2" type="ORF">Tco_0819571</name>
</gene>
<sequence length="139" mass="15864">MASNDDQVKQIMPLIDKGGLALSLSNLNQFKADGEDQMTIEEAKAQMEEIKRLAELKAKKEKSEKRLKVLTNKALKAQAPELAVDVLSCRNMEIEPDTENMTISEYLEYKAAKERRSCDDVRSRRSLTKYNEADIDSFY</sequence>
<feature type="coiled-coil region" evidence="1">
    <location>
        <begin position="40"/>
        <end position="73"/>
    </location>
</feature>
<reference evidence="2" key="2">
    <citation type="submission" date="2022-01" db="EMBL/GenBank/DDBJ databases">
        <authorList>
            <person name="Yamashiro T."/>
            <person name="Shiraishi A."/>
            <person name="Satake H."/>
            <person name="Nakayama K."/>
        </authorList>
    </citation>
    <scope>NUCLEOTIDE SEQUENCE</scope>
</reference>
<dbReference type="EMBL" id="BQNB010012041">
    <property type="protein sequence ID" value="GJS98401.1"/>
    <property type="molecule type" value="Genomic_DNA"/>
</dbReference>
<accession>A0ABQ5A9V5</accession>
<proteinExistence type="predicted"/>
<keyword evidence="1" id="KW-0175">Coiled coil</keyword>
<evidence type="ECO:0000313" key="2">
    <source>
        <dbReference type="EMBL" id="GJS98401.1"/>
    </source>
</evidence>
<keyword evidence="3" id="KW-1185">Reference proteome</keyword>
<dbReference type="Proteomes" id="UP001151760">
    <property type="component" value="Unassembled WGS sequence"/>
</dbReference>
<evidence type="ECO:0000256" key="1">
    <source>
        <dbReference type="SAM" id="Coils"/>
    </source>
</evidence>
<reference evidence="2" key="1">
    <citation type="journal article" date="2022" name="Int. J. Mol. Sci.">
        <title>Draft Genome of Tanacetum Coccineum: Genomic Comparison of Closely Related Tanacetum-Family Plants.</title>
        <authorList>
            <person name="Yamashiro T."/>
            <person name="Shiraishi A."/>
            <person name="Nakayama K."/>
            <person name="Satake H."/>
        </authorList>
    </citation>
    <scope>NUCLEOTIDE SEQUENCE</scope>
</reference>